<keyword evidence="3" id="KW-1185">Reference proteome</keyword>
<evidence type="ECO:0000256" key="1">
    <source>
        <dbReference type="SAM" id="Phobius"/>
    </source>
</evidence>
<proteinExistence type="predicted"/>
<dbReference type="AlphaFoldDB" id="A0A378UK65"/>
<sequence>MWHIVVIGYLFVAIMFSVAQPSIARMVVYLLFWAVLPTVFVCWVVLIRRRNKRLKAEEDAADGARTQQD</sequence>
<keyword evidence="1" id="KW-1133">Transmembrane helix</keyword>
<gene>
    <name evidence="2" type="ORF">NCTC10295_01850</name>
</gene>
<organism evidence="2 3">
    <name type="scientific">Bergeriella denitrificans</name>
    <name type="common">Neisseria denitrificans</name>
    <dbReference type="NCBI Taxonomy" id="494"/>
    <lineage>
        <taxon>Bacteria</taxon>
        <taxon>Pseudomonadati</taxon>
        <taxon>Pseudomonadota</taxon>
        <taxon>Betaproteobacteria</taxon>
        <taxon>Neisseriales</taxon>
        <taxon>Neisseriaceae</taxon>
        <taxon>Bergeriella</taxon>
    </lineage>
</organism>
<reference evidence="2 3" key="1">
    <citation type="submission" date="2018-06" db="EMBL/GenBank/DDBJ databases">
        <authorList>
            <consortium name="Pathogen Informatics"/>
            <person name="Doyle S."/>
        </authorList>
    </citation>
    <scope>NUCLEOTIDE SEQUENCE [LARGE SCALE GENOMIC DNA]</scope>
    <source>
        <strain evidence="2 3">NCTC10295</strain>
    </source>
</reference>
<dbReference type="Proteomes" id="UP000254651">
    <property type="component" value="Unassembled WGS sequence"/>
</dbReference>
<dbReference type="EMBL" id="UGQS01000002">
    <property type="protein sequence ID" value="STZ77049.1"/>
    <property type="molecule type" value="Genomic_DNA"/>
</dbReference>
<dbReference type="RefSeq" id="WP_066079012.1">
    <property type="nucleotide sequence ID" value="NZ_CP181246.1"/>
</dbReference>
<name>A0A378UK65_BERDE</name>
<protein>
    <submittedName>
        <fullName evidence="2">Integral membrane protein</fullName>
    </submittedName>
</protein>
<keyword evidence="1" id="KW-0472">Membrane</keyword>
<evidence type="ECO:0000313" key="2">
    <source>
        <dbReference type="EMBL" id="STZ77049.1"/>
    </source>
</evidence>
<evidence type="ECO:0000313" key="3">
    <source>
        <dbReference type="Proteomes" id="UP000254651"/>
    </source>
</evidence>
<keyword evidence="1" id="KW-0812">Transmembrane</keyword>
<accession>A0A378UK65</accession>
<feature type="transmembrane region" description="Helical" evidence="1">
    <location>
        <begin position="29"/>
        <end position="47"/>
    </location>
</feature>